<dbReference type="GO" id="GO:0071949">
    <property type="term" value="F:FAD binding"/>
    <property type="evidence" value="ECO:0007669"/>
    <property type="project" value="InterPro"/>
</dbReference>
<dbReference type="SUPFAM" id="SSF51905">
    <property type="entry name" value="FAD/NAD(P)-binding domain"/>
    <property type="match status" value="1"/>
</dbReference>
<dbReference type="EMBL" id="JANEYF010001991">
    <property type="protein sequence ID" value="KAJ8953057.1"/>
    <property type="molecule type" value="Genomic_DNA"/>
</dbReference>
<proteinExistence type="inferred from homology"/>
<keyword evidence="3" id="KW-0285">Flavoprotein</keyword>
<evidence type="ECO:0000256" key="6">
    <source>
        <dbReference type="ARBA" id="ARBA00023033"/>
    </source>
</evidence>
<protein>
    <recommendedName>
        <fullName evidence="7">FAD-binding domain-containing protein</fullName>
    </recommendedName>
</protein>
<dbReference type="InterPro" id="IPR036188">
    <property type="entry name" value="FAD/NAD-bd_sf"/>
</dbReference>
<dbReference type="InterPro" id="IPR010971">
    <property type="entry name" value="UbiH/COQ6"/>
</dbReference>
<dbReference type="AlphaFoldDB" id="A0AAV8YQ36"/>
<dbReference type="Gene3D" id="3.30.9.10">
    <property type="entry name" value="D-Amino Acid Oxidase, subunit A, domain 2"/>
    <property type="match status" value="1"/>
</dbReference>
<sequence>MGVVATLKLSEDINNKIAWQRFLPSGPIAFLPLTKNLSSLVWSTTIEHAKALLQLSEEQFVDALNGAICKSYEHNGIIDQATKSFDSFLRLMNCSSDAIRQFPPKILGIEECSRAAFPLGFGHATSYIGKGVVLVGDSAHRIHPLAGQGVNLGFGDVTCLNKVLGDAVYSGSKIDNLSYLKEYETERQRHNIPTMLAVEGLHRLYNSDLTPLVLLRSLGLQATHALNPLKVII</sequence>
<organism evidence="8 9">
    <name type="scientific">Rhamnusium bicolor</name>
    <dbReference type="NCBI Taxonomy" id="1586634"/>
    <lineage>
        <taxon>Eukaryota</taxon>
        <taxon>Metazoa</taxon>
        <taxon>Ecdysozoa</taxon>
        <taxon>Arthropoda</taxon>
        <taxon>Hexapoda</taxon>
        <taxon>Insecta</taxon>
        <taxon>Pterygota</taxon>
        <taxon>Neoptera</taxon>
        <taxon>Endopterygota</taxon>
        <taxon>Coleoptera</taxon>
        <taxon>Polyphaga</taxon>
        <taxon>Cucujiformia</taxon>
        <taxon>Chrysomeloidea</taxon>
        <taxon>Cerambycidae</taxon>
        <taxon>Lepturinae</taxon>
        <taxon>Rhagiini</taxon>
        <taxon>Rhamnusium</taxon>
    </lineage>
</organism>
<dbReference type="GO" id="GO:0005739">
    <property type="term" value="C:mitochondrion"/>
    <property type="evidence" value="ECO:0007669"/>
    <property type="project" value="TreeGrafter"/>
</dbReference>
<dbReference type="InterPro" id="IPR018168">
    <property type="entry name" value="Ubi_Hdrlase_CS"/>
</dbReference>
<comment type="similarity">
    <text evidence="2">Belongs to the UbiH/COQ6 family.</text>
</comment>
<dbReference type="InterPro" id="IPR051205">
    <property type="entry name" value="UbiH/COQ6_monooxygenase"/>
</dbReference>
<evidence type="ECO:0000259" key="7">
    <source>
        <dbReference type="Pfam" id="PF01494"/>
    </source>
</evidence>
<feature type="domain" description="FAD-binding" evidence="7">
    <location>
        <begin position="123"/>
        <end position="190"/>
    </location>
</feature>
<dbReference type="GO" id="GO:0004497">
    <property type="term" value="F:monooxygenase activity"/>
    <property type="evidence" value="ECO:0007669"/>
    <property type="project" value="UniProtKB-KW"/>
</dbReference>
<keyword evidence="5" id="KW-0560">Oxidoreductase</keyword>
<evidence type="ECO:0000256" key="1">
    <source>
        <dbReference type="ARBA" id="ARBA00001974"/>
    </source>
</evidence>
<dbReference type="PANTHER" id="PTHR43876:SF7">
    <property type="entry name" value="UBIQUINONE BIOSYNTHESIS MONOOXYGENASE COQ6, MITOCHONDRIAL"/>
    <property type="match status" value="1"/>
</dbReference>
<keyword evidence="9" id="KW-1185">Reference proteome</keyword>
<dbReference type="FunFam" id="3.50.50.60:FF:000021">
    <property type="entry name" value="Ubiquinone biosynthesis monooxygenase COQ6"/>
    <property type="match status" value="1"/>
</dbReference>
<evidence type="ECO:0000256" key="4">
    <source>
        <dbReference type="ARBA" id="ARBA00022827"/>
    </source>
</evidence>
<dbReference type="GO" id="GO:0006744">
    <property type="term" value="P:ubiquinone biosynthetic process"/>
    <property type="evidence" value="ECO:0007669"/>
    <property type="project" value="InterPro"/>
</dbReference>
<evidence type="ECO:0000256" key="5">
    <source>
        <dbReference type="ARBA" id="ARBA00023002"/>
    </source>
</evidence>
<gene>
    <name evidence="8" type="ORF">NQ314_007432</name>
</gene>
<evidence type="ECO:0000313" key="9">
    <source>
        <dbReference type="Proteomes" id="UP001162156"/>
    </source>
</evidence>
<dbReference type="InterPro" id="IPR002938">
    <property type="entry name" value="FAD-bd"/>
</dbReference>
<name>A0AAV8YQ36_9CUCU</name>
<dbReference type="PANTHER" id="PTHR43876">
    <property type="entry name" value="UBIQUINONE BIOSYNTHESIS MONOOXYGENASE COQ6, MITOCHONDRIAL"/>
    <property type="match status" value="1"/>
</dbReference>
<accession>A0AAV8YQ36</accession>
<dbReference type="GO" id="GO:0016705">
    <property type="term" value="F:oxidoreductase activity, acting on paired donors, with incorporation or reduction of molecular oxygen"/>
    <property type="evidence" value="ECO:0007669"/>
    <property type="project" value="InterPro"/>
</dbReference>
<dbReference type="Proteomes" id="UP001162156">
    <property type="component" value="Unassembled WGS sequence"/>
</dbReference>
<dbReference type="PROSITE" id="PS01304">
    <property type="entry name" value="UBIH"/>
    <property type="match status" value="1"/>
</dbReference>
<evidence type="ECO:0000256" key="3">
    <source>
        <dbReference type="ARBA" id="ARBA00022630"/>
    </source>
</evidence>
<comment type="caution">
    <text evidence="8">The sequence shown here is derived from an EMBL/GenBank/DDBJ whole genome shotgun (WGS) entry which is preliminary data.</text>
</comment>
<evidence type="ECO:0000256" key="2">
    <source>
        <dbReference type="ARBA" id="ARBA00005349"/>
    </source>
</evidence>
<comment type="cofactor">
    <cofactor evidence="1">
        <name>FAD</name>
        <dbReference type="ChEBI" id="CHEBI:57692"/>
    </cofactor>
</comment>
<dbReference type="NCBIfam" id="TIGR01988">
    <property type="entry name" value="Ubi-OHases"/>
    <property type="match status" value="1"/>
</dbReference>
<keyword evidence="6" id="KW-0503">Monooxygenase</keyword>
<evidence type="ECO:0000313" key="8">
    <source>
        <dbReference type="EMBL" id="KAJ8953057.1"/>
    </source>
</evidence>
<dbReference type="Pfam" id="PF01494">
    <property type="entry name" value="FAD_binding_3"/>
    <property type="match status" value="1"/>
</dbReference>
<dbReference type="Gene3D" id="3.50.50.60">
    <property type="entry name" value="FAD/NAD(P)-binding domain"/>
    <property type="match status" value="1"/>
</dbReference>
<reference evidence="8" key="1">
    <citation type="journal article" date="2023" name="Insect Mol. Biol.">
        <title>Genome sequencing provides insights into the evolution of gene families encoding plant cell wall-degrading enzymes in longhorned beetles.</title>
        <authorList>
            <person name="Shin N.R."/>
            <person name="Okamura Y."/>
            <person name="Kirsch R."/>
            <person name="Pauchet Y."/>
        </authorList>
    </citation>
    <scope>NUCLEOTIDE SEQUENCE</scope>
    <source>
        <strain evidence="8">RBIC_L_NR</strain>
    </source>
</reference>
<keyword evidence="4" id="KW-0274">FAD</keyword>